<dbReference type="InterPro" id="IPR023375">
    <property type="entry name" value="ADC_dom_sf"/>
</dbReference>
<dbReference type="EMBL" id="CP029494">
    <property type="protein sequence ID" value="AWN24664.1"/>
    <property type="molecule type" value="Genomic_DNA"/>
</dbReference>
<gene>
    <name evidence="1" type="ORF">DKM44_12340</name>
</gene>
<evidence type="ECO:0000313" key="2">
    <source>
        <dbReference type="Proteomes" id="UP000245368"/>
    </source>
</evidence>
<name>A0A2Z3JW82_9DEIO</name>
<dbReference type="PANTHER" id="PTHR39186">
    <property type="entry name" value="DUF2071 FAMILY PROTEIN"/>
    <property type="match status" value="1"/>
</dbReference>
<accession>A0A2Z3JW82</accession>
<dbReference type="InterPro" id="IPR018644">
    <property type="entry name" value="DUF2071"/>
</dbReference>
<dbReference type="SUPFAM" id="SSF160104">
    <property type="entry name" value="Acetoacetate decarboxylase-like"/>
    <property type="match status" value="1"/>
</dbReference>
<dbReference type="Pfam" id="PF09844">
    <property type="entry name" value="DUF2071"/>
    <property type="match status" value="1"/>
</dbReference>
<dbReference type="AlphaFoldDB" id="A0A2Z3JW82"/>
<dbReference type="KEGG" id="dez:DKM44_12340"/>
<dbReference type="Proteomes" id="UP000245368">
    <property type="component" value="Chromosome"/>
</dbReference>
<proteinExistence type="predicted"/>
<keyword evidence="2" id="KW-1185">Reference proteome</keyword>
<dbReference type="PANTHER" id="PTHR39186:SF1">
    <property type="entry name" value="DUF2071 DOMAIN-CONTAINING PROTEIN"/>
    <property type="match status" value="1"/>
</dbReference>
<dbReference type="OrthoDB" id="150993at2"/>
<organism evidence="1 2">
    <name type="scientific">Deinococcus irradiatisoli</name>
    <dbReference type="NCBI Taxonomy" id="2202254"/>
    <lineage>
        <taxon>Bacteria</taxon>
        <taxon>Thermotogati</taxon>
        <taxon>Deinococcota</taxon>
        <taxon>Deinococci</taxon>
        <taxon>Deinococcales</taxon>
        <taxon>Deinococcaceae</taxon>
        <taxon>Deinococcus</taxon>
    </lineage>
</organism>
<reference evidence="1 2" key="1">
    <citation type="submission" date="2018-05" db="EMBL/GenBank/DDBJ databases">
        <title>Complete Genome Sequence of Deinococcus sp. strain 17bor-2.</title>
        <authorList>
            <person name="Srinivasan S."/>
        </authorList>
    </citation>
    <scope>NUCLEOTIDE SEQUENCE [LARGE SCALE GENOMIC DNA]</scope>
    <source>
        <strain evidence="1 2">17bor-2</strain>
    </source>
</reference>
<sequence>MIWRRLCFMHWPVSASVLQAQLPKGLRLDTYHGQAYLGVVPFLMADVAPRGLPAVGRLSAFAELNLRTYVVDAEGVAGVWFFSLDAEQPVAVRLARLGFHLPYFDARMWSAQRGDLTEYASVRTHKGARPGVFAGAYRPVGPAFESQEGSLEAWLTERYFLHSAASGRIYRGQIWHRRWPLQRAEAEVRVNTLPELVGLKVQGEPHLLYGEELVVRAGLITRVRS</sequence>
<evidence type="ECO:0000313" key="1">
    <source>
        <dbReference type="EMBL" id="AWN24664.1"/>
    </source>
</evidence>
<protein>
    <submittedName>
        <fullName evidence="1">DUF2071 domain-containing protein</fullName>
    </submittedName>
</protein>